<keyword evidence="2" id="KW-1185">Reference proteome</keyword>
<comment type="caution">
    <text evidence="1">The sequence shown here is derived from an EMBL/GenBank/DDBJ whole genome shotgun (WGS) entry which is preliminary data.</text>
</comment>
<organism evidence="1 2">
    <name type="scientific">Phlebia brevispora</name>
    <dbReference type="NCBI Taxonomy" id="194682"/>
    <lineage>
        <taxon>Eukaryota</taxon>
        <taxon>Fungi</taxon>
        <taxon>Dikarya</taxon>
        <taxon>Basidiomycota</taxon>
        <taxon>Agaricomycotina</taxon>
        <taxon>Agaricomycetes</taxon>
        <taxon>Polyporales</taxon>
        <taxon>Meruliaceae</taxon>
        <taxon>Phlebia</taxon>
    </lineage>
</organism>
<proteinExistence type="predicted"/>
<reference evidence="1" key="1">
    <citation type="submission" date="2022-07" db="EMBL/GenBank/DDBJ databases">
        <title>Genome Sequence of Phlebia brevispora.</title>
        <authorList>
            <person name="Buettner E."/>
        </authorList>
    </citation>
    <scope>NUCLEOTIDE SEQUENCE</scope>
    <source>
        <strain evidence="1">MPL23</strain>
    </source>
</reference>
<sequence length="894" mass="100813">MQSASNPSDDMAADLPPITIEDPQGVDTERQQGPELLDPEKLYSRPCDETGTFLDSASLRSHLPPAPDGIPGDWGSFGDRLTFELAEFLFKKEQMPQNNINHLLRLWAASLLPYGAAPPLADFEEMHAVIDGCSHGDAPWSAFTAAYRGPKPPNPPSWMTATYEVWHRNARVCARNMLSNPDFAKEFDTTPYREYDSKLERRYTNLMSGDWSWRQADKYGADSIYHGAMLCPLVLGSDKTTVSVATGQNEYYPLYLSLGNVWNGVRRAHRNAIMVLGFLAIPKGEPKYDVARCPDGYWRRAVYTLGPYIADYIEQVLAANIVQGWCLTCPSHRTHLENMWDGSLRSREHTELLVQAFDARTLWENYGLVDGLIPFTNDFPHADIHELLSGDLLHQIIKGCFKDHLVEWVNEYLVLTHGESEAQEIMDQIDHRIAAAPPFGGLRKFKQGRNFKQWTGDDSKGLMKARDPTLPLCGFVPDDMLRAISTFMEFCYLVRRSVLTDSIIKRIEECIQDYHYYRESFRATGVRPDGFSTLPRQHSVDHYPGHIRNFGAPNGLCSSITESKHITAVKKPWRRSNRYEALGQMLLTNQRLDKLSAARADFANRGMLDGTCYMEVLDTILNGESNRGDLTVPDDGEYADEADSSDDSDTDSEAEDDVVVEGPRVLGDVSLGRTFEPYYPRTVQQLGIYIGVPHFHIYVLQFLYHQLNPDDDATSIPHRLCPPVDSAPVRVVHSARATFYAPSDLSGVGGMRRELIRATPSWRKGPPRYDCIFAEKDPSLPGFRGLHAARVRLFFSFQSQGVSYPCALVQWFTPVGEEPDPLTGMWIVEPDTDVGGSRLYGVIHLDTILRAAHLLPLFGDAILPPNFESSWSLDAFRSYYINKFADHHSHEIAF</sequence>
<accession>A0ACC1T270</accession>
<gene>
    <name evidence="1" type="ORF">NM688_g4593</name>
</gene>
<evidence type="ECO:0000313" key="1">
    <source>
        <dbReference type="EMBL" id="KAJ3551631.1"/>
    </source>
</evidence>
<dbReference type="Proteomes" id="UP001148662">
    <property type="component" value="Unassembled WGS sequence"/>
</dbReference>
<dbReference type="EMBL" id="JANHOG010000774">
    <property type="protein sequence ID" value="KAJ3551631.1"/>
    <property type="molecule type" value="Genomic_DNA"/>
</dbReference>
<evidence type="ECO:0000313" key="2">
    <source>
        <dbReference type="Proteomes" id="UP001148662"/>
    </source>
</evidence>
<protein>
    <submittedName>
        <fullName evidence="1">Uncharacterized protein</fullName>
    </submittedName>
</protein>
<name>A0ACC1T270_9APHY</name>